<comment type="similarity">
    <text evidence="1">Belongs to the virb1 family.</text>
</comment>
<reference evidence="4 5" key="1">
    <citation type="journal article" date="2021" name="Front. Microbiol.">
        <title>Comprehensive Comparative Genomics and Phenotyping of Methylobacterium Species.</title>
        <authorList>
            <person name="Alessa O."/>
            <person name="Ogura Y."/>
            <person name="Fujitani Y."/>
            <person name="Takami H."/>
            <person name="Hayashi T."/>
            <person name="Sahin N."/>
            <person name="Tani A."/>
        </authorList>
    </citation>
    <scope>NUCLEOTIDE SEQUENCE [LARGE SCALE GENOMIC DNA]</scope>
    <source>
        <strain evidence="4 5">DSM 23679</strain>
    </source>
</reference>
<evidence type="ECO:0000256" key="1">
    <source>
        <dbReference type="ARBA" id="ARBA00009387"/>
    </source>
</evidence>
<feature type="domain" description="Transglycosylase SLT" evidence="3">
    <location>
        <begin position="342"/>
        <end position="386"/>
    </location>
</feature>
<organism evidence="4 5">
    <name type="scientific">Methylobacterium cerastii</name>
    <dbReference type="NCBI Taxonomy" id="932741"/>
    <lineage>
        <taxon>Bacteria</taxon>
        <taxon>Pseudomonadati</taxon>
        <taxon>Pseudomonadota</taxon>
        <taxon>Alphaproteobacteria</taxon>
        <taxon>Hyphomicrobiales</taxon>
        <taxon>Methylobacteriaceae</taxon>
        <taxon>Methylobacterium</taxon>
    </lineage>
</organism>
<keyword evidence="2" id="KW-0472">Membrane</keyword>
<dbReference type="RefSeq" id="WP_373322571.1">
    <property type="nucleotide sequence ID" value="NZ_BPQG01000053.1"/>
</dbReference>
<dbReference type="SUPFAM" id="SSF53955">
    <property type="entry name" value="Lysozyme-like"/>
    <property type="match status" value="1"/>
</dbReference>
<keyword evidence="5" id="KW-1185">Reference proteome</keyword>
<sequence length="553" mass="59175">MKQGAEVQAISEEQCLAETMRLRHLEAACAACGRRAGFAATGTHRAFACNACGYKIYPCQGTPFSKPQPQLVHWFHTLHAHRTGTLGSSRDLARALGTSKILAEHLHARAVELELAGPQGTPPVDWYAAASDFVSERRAEARTVQEPTRPAQRGETAWATLRSLVRLPDTERLPYLGAGLILVLVAAALAFGTLLAPSAPEEDQDLVQATAILQLAPDSAVLLVSEDVAAQLYDVSDLDASAASPLIPVIKLVPSGVALKRIPLAEAQPLSRPAVKLATSVGSAILSGDLSAARKGASARPELAAYESLAIALESSGPSNPDEVLIFGPMKIRRHLVEKIVRAARITKTDPVLLMAIADKESSFATEVQAQTSSATGLFQFIERTWLGVIKDFGSSYGLEREARVVAGDLSSAERTRILTMRNDAYLSAVFAAEMLKRDSERIGRRLGRPLTGGETYLIHFLGPDGAERLLARAMTAPDAVAADLLPKPAEANRPIFYSAGAGGERRAVSVSALRDKFETMIGVRLNRYRNVHTIAAPGPAVEPLTAETRPAR</sequence>
<dbReference type="Gene3D" id="1.10.530.10">
    <property type="match status" value="1"/>
</dbReference>
<dbReference type="InterPro" id="IPR008258">
    <property type="entry name" value="Transglycosylase_SLT_dom_1"/>
</dbReference>
<dbReference type="Pfam" id="PF01464">
    <property type="entry name" value="SLT"/>
    <property type="match status" value="1"/>
</dbReference>
<keyword evidence="2" id="KW-1133">Transmembrane helix</keyword>
<evidence type="ECO:0000313" key="5">
    <source>
        <dbReference type="Proteomes" id="UP001055117"/>
    </source>
</evidence>
<evidence type="ECO:0000313" key="4">
    <source>
        <dbReference type="EMBL" id="GJD45647.1"/>
    </source>
</evidence>
<evidence type="ECO:0000259" key="3">
    <source>
        <dbReference type="Pfam" id="PF01464"/>
    </source>
</evidence>
<dbReference type="InterPro" id="IPR023346">
    <property type="entry name" value="Lysozyme-like_dom_sf"/>
</dbReference>
<accession>A0ABQ4QKG1</accession>
<name>A0ABQ4QKG1_9HYPH</name>
<evidence type="ECO:0000256" key="2">
    <source>
        <dbReference type="SAM" id="Phobius"/>
    </source>
</evidence>
<feature type="transmembrane region" description="Helical" evidence="2">
    <location>
        <begin position="173"/>
        <end position="196"/>
    </location>
</feature>
<dbReference type="EMBL" id="BPQG01000053">
    <property type="protein sequence ID" value="GJD45647.1"/>
    <property type="molecule type" value="Genomic_DNA"/>
</dbReference>
<keyword evidence="2" id="KW-0812">Transmembrane</keyword>
<proteinExistence type="inferred from homology"/>
<comment type="caution">
    <text evidence="4">The sequence shown here is derived from an EMBL/GenBank/DDBJ whole genome shotgun (WGS) entry which is preliminary data.</text>
</comment>
<protein>
    <recommendedName>
        <fullName evidence="3">Transglycosylase SLT domain-containing protein</fullName>
    </recommendedName>
</protein>
<dbReference type="Proteomes" id="UP001055117">
    <property type="component" value="Unassembled WGS sequence"/>
</dbReference>
<gene>
    <name evidence="4" type="ORF">AFCDBAGC_3521</name>
</gene>